<feature type="compositionally biased region" description="Basic and acidic residues" evidence="1">
    <location>
        <begin position="256"/>
        <end position="268"/>
    </location>
</feature>
<gene>
    <name evidence="2" type="ORF">DERYTH_LOCUS14084</name>
</gene>
<accession>A0A9N9NB77</accession>
<dbReference type="AlphaFoldDB" id="A0A9N9NB77"/>
<reference evidence="2" key="1">
    <citation type="submission" date="2021-06" db="EMBL/GenBank/DDBJ databases">
        <authorList>
            <person name="Kallberg Y."/>
            <person name="Tangrot J."/>
            <person name="Rosling A."/>
        </authorList>
    </citation>
    <scope>NUCLEOTIDE SEQUENCE</scope>
    <source>
        <strain evidence="2">MA453B</strain>
    </source>
</reference>
<feature type="region of interest" description="Disordered" evidence="1">
    <location>
        <begin position="107"/>
        <end position="140"/>
    </location>
</feature>
<evidence type="ECO:0000256" key="1">
    <source>
        <dbReference type="SAM" id="MobiDB-lite"/>
    </source>
</evidence>
<sequence>MADAANTKLRYYRGTCFGCRKCLYCAVDLRNTTCKCKLSLVPTKKNRTDLMKQAYTRIFEPTWVAPMYEYIYGKVMEYNYQINVKKTFRFSLCGRCHNVLVKLNSKAKKKKTTRSPSPSISVAASEDRINENEMSSEEDDESEFALAYKLFVKTADGISLPAKWFQESVSTVDEFLSSVHNKIHLMTKDNTIMPSDYFVTFKTQRETGAGTQLVDEQDFIKFKSEYTKLAARKSDIGIYVTISQPSITSQNKQKKKESDLGEHEENTERSNNYKNNNRVPSVSSLSAQDKEIAKNNKGLATVENPPTHPLFSYASLSSKKLCSKLPSTSSPQMPLVLPPSLSPQVQPLSPDVQLSQSPQAQLMQLQQSLPQVQPQVQLSQQLPYQVQQSPQAQLMQPPSQVQLLQQSLSQVQKSPQAQLMQPPQIRLPQQSLPLSQVQQSPQMQLLQQSPPLSQVQLLQPLPQGHPQLILSPFSLQQSFLPSLSAPQYNWAFGAQQFQSHQPTLYNPYQTLPHISTQSHTIQSNPYVSFTLPTMAEFLKEVDEGEETGDHYQSFLEKFNAQRILVKRLKRLTDEEFALCGVETIGERQTLREYVEKYQKL</sequence>
<organism evidence="2 3">
    <name type="scientific">Dentiscutata erythropus</name>
    <dbReference type="NCBI Taxonomy" id="1348616"/>
    <lineage>
        <taxon>Eukaryota</taxon>
        <taxon>Fungi</taxon>
        <taxon>Fungi incertae sedis</taxon>
        <taxon>Mucoromycota</taxon>
        <taxon>Glomeromycotina</taxon>
        <taxon>Glomeromycetes</taxon>
        <taxon>Diversisporales</taxon>
        <taxon>Gigasporaceae</taxon>
        <taxon>Dentiscutata</taxon>
    </lineage>
</organism>
<evidence type="ECO:0000313" key="2">
    <source>
        <dbReference type="EMBL" id="CAG8717900.1"/>
    </source>
</evidence>
<dbReference type="EMBL" id="CAJVPY010010341">
    <property type="protein sequence ID" value="CAG8717900.1"/>
    <property type="molecule type" value="Genomic_DNA"/>
</dbReference>
<dbReference type="Proteomes" id="UP000789405">
    <property type="component" value="Unassembled WGS sequence"/>
</dbReference>
<comment type="caution">
    <text evidence="2">The sequence shown here is derived from an EMBL/GenBank/DDBJ whole genome shotgun (WGS) entry which is preliminary data.</text>
</comment>
<protein>
    <submittedName>
        <fullName evidence="2">4132_t:CDS:1</fullName>
    </submittedName>
</protein>
<proteinExistence type="predicted"/>
<evidence type="ECO:0000313" key="3">
    <source>
        <dbReference type="Proteomes" id="UP000789405"/>
    </source>
</evidence>
<name>A0A9N9NB77_9GLOM</name>
<dbReference type="OrthoDB" id="2434956at2759"/>
<keyword evidence="3" id="KW-1185">Reference proteome</keyword>
<feature type="compositionally biased region" description="Polar residues" evidence="1">
    <location>
        <begin position="269"/>
        <end position="287"/>
    </location>
</feature>
<feature type="region of interest" description="Disordered" evidence="1">
    <location>
        <begin position="247"/>
        <end position="287"/>
    </location>
</feature>